<dbReference type="PANTHER" id="PTHR22916:SF3">
    <property type="entry name" value="UDP-GLCNAC:BETAGAL BETA-1,3-N-ACETYLGLUCOSAMINYLTRANSFERASE-LIKE PROTEIN 1"/>
    <property type="match status" value="1"/>
</dbReference>
<dbReference type="Pfam" id="PF00535">
    <property type="entry name" value="Glycos_transf_2"/>
    <property type="match status" value="1"/>
</dbReference>
<sequence length="440" mass="50915">MNTPIVSIIVPVYNAAKPLGENKTVLHRCIDSILNQEYRDYELIVVDDGSKDESGKILDEYAAKDERINVIHKENSGVSNTRNLAIQNARGKYIQFLDADDWITTDATKSLVRTMEESKADLVIADFYRVVGENTSHKGRIDSDKVLTRDEFADYMIQNPADYYYGVLWNKLYKKSIIDTYHLKMDASLSWSEDFIFNLEYLLHVKHVAPLQLPIYYYVKTEGSLVSQSRFDIRNIVDMKLSVIKYYDNFYKSIYDEKEYARKRPEILSFLVGFATDDSAISFSTKKLGEEIIPVAKLSDHKQDAILHNYYTTKLLERLLQRISTETGLSSNELIVIHYLSCFPNSNVTKDMSLFTDINQFLLVPLLEKLVFNEYVTRVKSSDFETYYSLTQKAKSITKQLNQLTQDFDSIRFAGIEPSTQKLLQSTEETIYENIRQKLT</sequence>
<dbReference type="InterPro" id="IPR029044">
    <property type="entry name" value="Nucleotide-diphossugar_trans"/>
</dbReference>
<dbReference type="EMBL" id="QRWX01000001">
    <property type="protein sequence ID" value="RGT57546.1"/>
    <property type="molecule type" value="Genomic_DNA"/>
</dbReference>
<reference evidence="2 3" key="1">
    <citation type="submission" date="2018-08" db="EMBL/GenBank/DDBJ databases">
        <title>A genome reference for cultivated species of the human gut microbiota.</title>
        <authorList>
            <person name="Zou Y."/>
            <person name="Xue W."/>
            <person name="Luo G."/>
        </authorList>
    </citation>
    <scope>NUCLEOTIDE SEQUENCE [LARGE SCALE GENOMIC DNA]</scope>
    <source>
        <strain evidence="2 3">AF18-46</strain>
    </source>
</reference>
<dbReference type="Gene3D" id="3.90.550.10">
    <property type="entry name" value="Spore Coat Polysaccharide Biosynthesis Protein SpsA, Chain A"/>
    <property type="match status" value="1"/>
</dbReference>
<keyword evidence="2" id="KW-0808">Transferase</keyword>
<dbReference type="Proteomes" id="UP000284731">
    <property type="component" value="Unassembled WGS sequence"/>
</dbReference>
<name>A0A412PH91_9FIRM</name>
<dbReference type="CDD" id="cd00761">
    <property type="entry name" value="Glyco_tranf_GTA_type"/>
    <property type="match status" value="1"/>
</dbReference>
<feature type="domain" description="Glycosyltransferase 2-like" evidence="1">
    <location>
        <begin position="7"/>
        <end position="174"/>
    </location>
</feature>
<accession>A0A412PH91</accession>
<evidence type="ECO:0000313" key="3">
    <source>
        <dbReference type="Proteomes" id="UP000284731"/>
    </source>
</evidence>
<dbReference type="InterPro" id="IPR036390">
    <property type="entry name" value="WH_DNA-bd_sf"/>
</dbReference>
<dbReference type="SUPFAM" id="SSF53448">
    <property type="entry name" value="Nucleotide-diphospho-sugar transferases"/>
    <property type="match status" value="1"/>
</dbReference>
<evidence type="ECO:0000313" key="2">
    <source>
        <dbReference type="EMBL" id="RGT57546.1"/>
    </source>
</evidence>
<dbReference type="AlphaFoldDB" id="A0A412PH91"/>
<dbReference type="SUPFAM" id="SSF46785">
    <property type="entry name" value="Winged helix' DNA-binding domain"/>
    <property type="match status" value="1"/>
</dbReference>
<dbReference type="PANTHER" id="PTHR22916">
    <property type="entry name" value="GLYCOSYLTRANSFERASE"/>
    <property type="match status" value="1"/>
</dbReference>
<proteinExistence type="predicted"/>
<evidence type="ECO:0000259" key="1">
    <source>
        <dbReference type="Pfam" id="PF00535"/>
    </source>
</evidence>
<organism evidence="2 3">
    <name type="scientific">Solobacterium moorei</name>
    <dbReference type="NCBI Taxonomy" id="102148"/>
    <lineage>
        <taxon>Bacteria</taxon>
        <taxon>Bacillati</taxon>
        <taxon>Bacillota</taxon>
        <taxon>Erysipelotrichia</taxon>
        <taxon>Erysipelotrichales</taxon>
        <taxon>Erysipelotrichaceae</taxon>
        <taxon>Solobacterium</taxon>
    </lineage>
</organism>
<dbReference type="InterPro" id="IPR001173">
    <property type="entry name" value="Glyco_trans_2-like"/>
</dbReference>
<dbReference type="Gene3D" id="1.10.10.10">
    <property type="entry name" value="Winged helix-like DNA-binding domain superfamily/Winged helix DNA-binding domain"/>
    <property type="match status" value="1"/>
</dbReference>
<dbReference type="RefSeq" id="WP_118764062.1">
    <property type="nucleotide sequence ID" value="NZ_CABJCF010000001.1"/>
</dbReference>
<comment type="caution">
    <text evidence="2">The sequence shown here is derived from an EMBL/GenBank/DDBJ whole genome shotgun (WGS) entry which is preliminary data.</text>
</comment>
<dbReference type="InterPro" id="IPR036388">
    <property type="entry name" value="WH-like_DNA-bd_sf"/>
</dbReference>
<protein>
    <submittedName>
        <fullName evidence="2">Glycosyltransferase family 2 protein</fullName>
    </submittedName>
</protein>
<gene>
    <name evidence="2" type="ORF">DWX20_00405</name>
</gene>
<dbReference type="GO" id="GO:0016758">
    <property type="term" value="F:hexosyltransferase activity"/>
    <property type="evidence" value="ECO:0007669"/>
    <property type="project" value="UniProtKB-ARBA"/>
</dbReference>